<protein>
    <recommendedName>
        <fullName evidence="4">Restriction endonuclease</fullName>
    </recommendedName>
</protein>
<keyword evidence="1" id="KW-0732">Signal</keyword>
<dbReference type="RefSeq" id="WP_013135959.1">
    <property type="nucleotide sequence ID" value="NC_014166.1"/>
</dbReference>
<evidence type="ECO:0000313" key="2">
    <source>
        <dbReference type="EMBL" id="ADG93814.1"/>
    </source>
</evidence>
<keyword evidence="3" id="KW-1185">Reference proteome</keyword>
<dbReference type="HOGENOM" id="CLU_2614299_0_0_7"/>
<feature type="signal peptide" evidence="1">
    <location>
        <begin position="1"/>
        <end position="20"/>
    </location>
</feature>
<dbReference type="AlphaFoldDB" id="D5V0K2"/>
<dbReference type="STRING" id="572480.Arnit_2162"/>
<sequence length="78" mass="8409" precursor="true">MKLGKQIAIFAILGATGLFAAGINDVNVLVDKINTATNLNERSQLLKKLDAKLSSMGQEDLITAQQIINTKLKISKVL</sequence>
<dbReference type="EMBL" id="CP001999">
    <property type="protein sequence ID" value="ADG93814.1"/>
    <property type="molecule type" value="Genomic_DNA"/>
</dbReference>
<evidence type="ECO:0000313" key="3">
    <source>
        <dbReference type="Proteomes" id="UP000000939"/>
    </source>
</evidence>
<gene>
    <name evidence="2" type="ordered locus">Arnit_2162</name>
</gene>
<organism evidence="2 3">
    <name type="scientific">Arcobacter nitrofigilis (strain ATCC 33309 / DSM 7299 / CCUG 15893 / LMG 7604 / NCTC 12251 / CI)</name>
    <name type="common">Campylobacter nitrofigilis</name>
    <dbReference type="NCBI Taxonomy" id="572480"/>
    <lineage>
        <taxon>Bacteria</taxon>
        <taxon>Pseudomonadati</taxon>
        <taxon>Campylobacterota</taxon>
        <taxon>Epsilonproteobacteria</taxon>
        <taxon>Campylobacterales</taxon>
        <taxon>Arcobacteraceae</taxon>
        <taxon>Arcobacter</taxon>
    </lineage>
</organism>
<dbReference type="Proteomes" id="UP000000939">
    <property type="component" value="Chromosome"/>
</dbReference>
<name>D5V0K2_ARCNC</name>
<evidence type="ECO:0000256" key="1">
    <source>
        <dbReference type="SAM" id="SignalP"/>
    </source>
</evidence>
<evidence type="ECO:0008006" key="4">
    <source>
        <dbReference type="Google" id="ProtNLM"/>
    </source>
</evidence>
<reference evidence="2 3" key="1">
    <citation type="journal article" date="2010" name="Stand. Genomic Sci.">
        <title>Complete genome sequence of Arcobacter nitrofigilis type strain (CI).</title>
        <authorList>
            <person name="Pati A."/>
            <person name="Gronow S."/>
            <person name="Lapidus A."/>
            <person name="Copeland A."/>
            <person name="Glavina Del Rio T."/>
            <person name="Nolan M."/>
            <person name="Lucas S."/>
            <person name="Tice H."/>
            <person name="Cheng J.F."/>
            <person name="Han C."/>
            <person name="Chertkov O."/>
            <person name="Bruce D."/>
            <person name="Tapia R."/>
            <person name="Goodwin L."/>
            <person name="Pitluck S."/>
            <person name="Liolios K."/>
            <person name="Ivanova N."/>
            <person name="Mavromatis K."/>
            <person name="Chen A."/>
            <person name="Palaniappan K."/>
            <person name="Land M."/>
            <person name="Hauser L."/>
            <person name="Chang Y.J."/>
            <person name="Jeffries C.D."/>
            <person name="Detter J.C."/>
            <person name="Rohde M."/>
            <person name="Goker M."/>
            <person name="Bristow J."/>
            <person name="Eisen J.A."/>
            <person name="Markowitz V."/>
            <person name="Hugenholtz P."/>
            <person name="Klenk H.P."/>
            <person name="Kyrpides N.C."/>
        </authorList>
    </citation>
    <scope>NUCLEOTIDE SEQUENCE [LARGE SCALE GENOMIC DNA]</scope>
    <source>
        <strain evidence="3">ATCC 33309 / DSM 7299 / CCUG 15893 / LMG 7604 / NCTC 12251 / CI</strain>
    </source>
</reference>
<dbReference type="OrthoDB" id="5365880at2"/>
<feature type="chain" id="PRO_5003077914" description="Restriction endonuclease" evidence="1">
    <location>
        <begin position="21"/>
        <end position="78"/>
    </location>
</feature>
<proteinExistence type="predicted"/>
<dbReference type="KEGG" id="ant:Arnit_2162"/>
<accession>D5V0K2</accession>